<keyword evidence="1" id="KW-0472">Membrane</keyword>
<dbReference type="AlphaFoldDB" id="W9V904"/>
<feature type="transmembrane region" description="Helical" evidence="1">
    <location>
        <begin position="20"/>
        <end position="44"/>
    </location>
</feature>
<accession>W9V904</accession>
<dbReference type="RefSeq" id="WP_337588594.1">
    <property type="nucleotide sequence ID" value="NZ_AONB01000002.1"/>
</dbReference>
<sequence>MSFVAWLKAHYDEKGPIRWLAFLLELIAAVMLMVLMLITCVDVVGRYVFNKLAGFN</sequence>
<reference evidence="3" key="1">
    <citation type="submission" date="2012-11" db="EMBL/GenBank/DDBJ databases">
        <authorList>
            <person name="Singh A."/>
            <person name="Pinnaka A.K."/>
            <person name="Vaidya B."/>
        </authorList>
    </citation>
    <scope>NUCLEOTIDE SEQUENCE [LARGE SCALE GENOMIC DNA]</scope>
    <source>
        <strain evidence="3">AK23</strain>
    </source>
</reference>
<keyword evidence="1" id="KW-1133">Transmembrane helix</keyword>
<keyword evidence="3" id="KW-1185">Reference proteome</keyword>
<dbReference type="STRING" id="1229521.D791_00802"/>
<comment type="caution">
    <text evidence="2">The sequence shown here is derived from an EMBL/GenBank/DDBJ whole genome shotgun (WGS) entry which is preliminary data.</text>
</comment>
<organism evidence="2 3">
    <name type="scientific">Nitrincola nitratireducens</name>
    <dbReference type="NCBI Taxonomy" id="1229521"/>
    <lineage>
        <taxon>Bacteria</taxon>
        <taxon>Pseudomonadati</taxon>
        <taxon>Pseudomonadota</taxon>
        <taxon>Gammaproteobacteria</taxon>
        <taxon>Oceanospirillales</taxon>
        <taxon>Oceanospirillaceae</taxon>
        <taxon>Nitrincola</taxon>
    </lineage>
</organism>
<dbReference type="EMBL" id="AONB01000002">
    <property type="protein sequence ID" value="EXJ12557.1"/>
    <property type="molecule type" value="Genomic_DNA"/>
</dbReference>
<dbReference type="Proteomes" id="UP000019464">
    <property type="component" value="Unassembled WGS sequence"/>
</dbReference>
<keyword evidence="1" id="KW-0812">Transmembrane</keyword>
<evidence type="ECO:0000256" key="1">
    <source>
        <dbReference type="SAM" id="Phobius"/>
    </source>
</evidence>
<gene>
    <name evidence="2" type="ORF">D791_00802</name>
</gene>
<name>W9V904_9GAMM</name>
<reference evidence="2 3" key="2">
    <citation type="journal article" date="2015" name="Syst. Appl. Microbiol.">
        <title>Nitrincola nitratireducens sp. nov. isolated from a haloalkaline crater lake.</title>
        <authorList>
            <person name="Singh A."/>
            <person name="Vaidya B."/>
            <person name="Tanuku N.R."/>
            <person name="Pinnaka A.K."/>
        </authorList>
    </citation>
    <scope>NUCLEOTIDE SEQUENCE [LARGE SCALE GENOMIC DNA]</scope>
    <source>
        <strain evidence="2 3">AK23</strain>
    </source>
</reference>
<evidence type="ECO:0000313" key="3">
    <source>
        <dbReference type="Proteomes" id="UP000019464"/>
    </source>
</evidence>
<protein>
    <submittedName>
        <fullName evidence="2">Uncharacterized protein</fullName>
    </submittedName>
</protein>
<evidence type="ECO:0000313" key="2">
    <source>
        <dbReference type="EMBL" id="EXJ12557.1"/>
    </source>
</evidence>
<proteinExistence type="predicted"/>